<dbReference type="EMBL" id="ML001309">
    <property type="protein sequence ID" value="RKO83374.1"/>
    <property type="molecule type" value="Genomic_DNA"/>
</dbReference>
<dbReference type="PANTHER" id="PTHR19924:SF26">
    <property type="entry name" value="U3 SMALL NUCLEOLAR RNA-ASSOCIATED PROTEIN 15 HOMOLOG"/>
    <property type="match status" value="1"/>
</dbReference>
<protein>
    <submittedName>
        <fullName evidence="8">WD40-repeat-containing domain protein</fullName>
    </submittedName>
</protein>
<dbReference type="InterPro" id="IPR020472">
    <property type="entry name" value="WD40_PAC1"/>
</dbReference>
<evidence type="ECO:0000313" key="8">
    <source>
        <dbReference type="EMBL" id="RKO83374.1"/>
    </source>
</evidence>
<comment type="subcellular location">
    <subcellularLocation>
        <location evidence="1">Nucleus</location>
        <location evidence="1">Nucleolus</location>
    </subcellularLocation>
</comment>
<feature type="repeat" description="WD" evidence="6">
    <location>
        <begin position="215"/>
        <end position="256"/>
    </location>
</feature>
<keyword evidence="4" id="KW-0677">Repeat</keyword>
<dbReference type="InterPro" id="IPR036322">
    <property type="entry name" value="WD40_repeat_dom_sf"/>
</dbReference>
<reference evidence="9" key="1">
    <citation type="journal article" date="2018" name="Nat. Microbiol.">
        <title>Leveraging single-cell genomics to expand the fungal tree of life.</title>
        <authorList>
            <person name="Ahrendt S.R."/>
            <person name="Quandt C.A."/>
            <person name="Ciobanu D."/>
            <person name="Clum A."/>
            <person name="Salamov A."/>
            <person name="Andreopoulos B."/>
            <person name="Cheng J.F."/>
            <person name="Woyke T."/>
            <person name="Pelin A."/>
            <person name="Henrissat B."/>
            <person name="Reynolds N.K."/>
            <person name="Benny G.L."/>
            <person name="Smith M.E."/>
            <person name="James T.Y."/>
            <person name="Grigoriev I.V."/>
        </authorList>
    </citation>
    <scope>NUCLEOTIDE SEQUENCE [LARGE SCALE GENOMIC DNA]</scope>
</reference>
<evidence type="ECO:0000259" key="7">
    <source>
        <dbReference type="Pfam" id="PF09384"/>
    </source>
</evidence>
<dbReference type="SMART" id="SM00320">
    <property type="entry name" value="WD40"/>
    <property type="match status" value="7"/>
</dbReference>
<dbReference type="InterPro" id="IPR019775">
    <property type="entry name" value="WD40_repeat_CS"/>
</dbReference>
<gene>
    <name evidence="8" type="ORF">BDK51DRAFT_11772</name>
</gene>
<keyword evidence="3 6" id="KW-0853">WD repeat</keyword>
<dbReference type="PROSITE" id="PS50294">
    <property type="entry name" value="WD_REPEATS_REGION"/>
    <property type="match status" value="2"/>
</dbReference>
<dbReference type="CDD" id="cd00200">
    <property type="entry name" value="WD40"/>
    <property type="match status" value="1"/>
</dbReference>
<feature type="repeat" description="WD" evidence="6">
    <location>
        <begin position="89"/>
        <end position="130"/>
    </location>
</feature>
<feature type="repeat" description="WD" evidence="6">
    <location>
        <begin position="131"/>
        <end position="173"/>
    </location>
</feature>
<evidence type="ECO:0000256" key="2">
    <source>
        <dbReference type="ARBA" id="ARBA00022552"/>
    </source>
</evidence>
<dbReference type="PRINTS" id="PR00320">
    <property type="entry name" value="GPROTEINBRPT"/>
</dbReference>
<dbReference type="InterPro" id="IPR015943">
    <property type="entry name" value="WD40/YVTN_repeat-like_dom_sf"/>
</dbReference>
<dbReference type="GO" id="GO:0045943">
    <property type="term" value="P:positive regulation of transcription by RNA polymerase I"/>
    <property type="evidence" value="ECO:0007669"/>
    <property type="project" value="TreeGrafter"/>
</dbReference>
<name>A0A4P9VUV1_9FUNG</name>
<dbReference type="Gene3D" id="2.130.10.10">
    <property type="entry name" value="YVTN repeat-like/Quinoprotein amine dehydrogenase"/>
    <property type="match status" value="2"/>
</dbReference>
<accession>A0A4P9VUV1</accession>
<organism evidence="8 9">
    <name type="scientific">Blyttiomyces helicus</name>
    <dbReference type="NCBI Taxonomy" id="388810"/>
    <lineage>
        <taxon>Eukaryota</taxon>
        <taxon>Fungi</taxon>
        <taxon>Fungi incertae sedis</taxon>
        <taxon>Chytridiomycota</taxon>
        <taxon>Chytridiomycota incertae sedis</taxon>
        <taxon>Chytridiomycetes</taxon>
        <taxon>Chytridiomycetes incertae sedis</taxon>
        <taxon>Blyttiomyces</taxon>
    </lineage>
</organism>
<evidence type="ECO:0000313" key="9">
    <source>
        <dbReference type="Proteomes" id="UP000269721"/>
    </source>
</evidence>
<evidence type="ECO:0000256" key="5">
    <source>
        <dbReference type="ARBA" id="ARBA00023242"/>
    </source>
</evidence>
<keyword evidence="9" id="KW-1185">Reference proteome</keyword>
<evidence type="ECO:0000256" key="6">
    <source>
        <dbReference type="PROSITE-ProRule" id="PRU00221"/>
    </source>
</evidence>
<keyword evidence="5" id="KW-0539">Nucleus</keyword>
<dbReference type="Pfam" id="PF09384">
    <property type="entry name" value="UTP15_C"/>
    <property type="match status" value="1"/>
</dbReference>
<dbReference type="PROSITE" id="PS00678">
    <property type="entry name" value="WD_REPEATS_1"/>
    <property type="match status" value="2"/>
</dbReference>
<dbReference type="GO" id="GO:0006364">
    <property type="term" value="P:rRNA processing"/>
    <property type="evidence" value="ECO:0007669"/>
    <property type="project" value="UniProtKB-KW"/>
</dbReference>
<dbReference type="OrthoDB" id="431715at2759"/>
<evidence type="ECO:0000256" key="3">
    <source>
        <dbReference type="ARBA" id="ARBA00022574"/>
    </source>
</evidence>
<dbReference type="AlphaFoldDB" id="A0A4P9VUV1"/>
<feature type="domain" description="U3 small nucleolar RNA-associated protein 15 C-terminal" evidence="7">
    <location>
        <begin position="319"/>
        <end position="417"/>
    </location>
</feature>
<dbReference type="InterPro" id="IPR018983">
    <property type="entry name" value="U3_snoRNA-assocProt_15_C"/>
</dbReference>
<feature type="non-terminal residue" evidence="8">
    <location>
        <position position="1"/>
    </location>
</feature>
<evidence type="ECO:0000256" key="1">
    <source>
        <dbReference type="ARBA" id="ARBA00004604"/>
    </source>
</evidence>
<sequence>QSPVLVKEYAAVSSIHFSPSTPHDFAVTSSTRVQVYSSSTHAVKKTISRFKDTAFGARIRGDGKLLVAGDATGLVQLFDLNSRAILRTLRGHTGPVHVTGFSPENTQILSGSDDKTVRVWDVPTESSIAVFSEHQDYVRAGLTCSDNANLILSGSYDHTVKLWDLRANSCAITMEHKFPVESVLIFPGGGLVASAGGNQLKIWDILGGGRLLQAVSHHQKAITCMSFDGTATRILTGSLDHHVKVLNIQDYKVVHSIKYPDPVQSLAVSPDDTHLAVGMSTGLLSIRQRVVKAADKAAAQQKALRGGTRQFFTRGAAHRPEDSDLQIESRKKKRLRNYEKYLRAFQYANALDAVLAENRTAIIVVSLLEDLIHRGGLREALGGRDDRALVPIVQFILRKISNPRYSKLLIDVANVIL</sequence>
<dbReference type="PANTHER" id="PTHR19924">
    <property type="entry name" value="UTP15 U3 SMALL NUCLEOLAR RNA-ASSOCIATED PROTEIN 15 FAMILY MEMBER"/>
    <property type="match status" value="1"/>
</dbReference>
<feature type="non-terminal residue" evidence="8">
    <location>
        <position position="417"/>
    </location>
</feature>
<evidence type="ECO:0000256" key="4">
    <source>
        <dbReference type="ARBA" id="ARBA00022737"/>
    </source>
</evidence>
<dbReference type="Proteomes" id="UP000269721">
    <property type="component" value="Unassembled WGS sequence"/>
</dbReference>
<dbReference type="InterPro" id="IPR001680">
    <property type="entry name" value="WD40_rpt"/>
</dbReference>
<dbReference type="PROSITE" id="PS50082">
    <property type="entry name" value="WD_REPEATS_2"/>
    <property type="match status" value="3"/>
</dbReference>
<proteinExistence type="predicted"/>
<dbReference type="SUPFAM" id="SSF50978">
    <property type="entry name" value="WD40 repeat-like"/>
    <property type="match status" value="1"/>
</dbReference>
<dbReference type="GO" id="GO:0005730">
    <property type="term" value="C:nucleolus"/>
    <property type="evidence" value="ECO:0007669"/>
    <property type="project" value="UniProtKB-SubCell"/>
</dbReference>
<dbReference type="Pfam" id="PF00400">
    <property type="entry name" value="WD40"/>
    <property type="match status" value="4"/>
</dbReference>
<keyword evidence="2" id="KW-0698">rRNA processing</keyword>